<dbReference type="AlphaFoldDB" id="A0A9D4LAI1"/>
<protein>
    <submittedName>
        <fullName evidence="1">Uncharacterized protein</fullName>
    </submittedName>
</protein>
<reference evidence="1" key="2">
    <citation type="submission" date="2020-11" db="EMBL/GenBank/DDBJ databases">
        <authorList>
            <person name="McCartney M.A."/>
            <person name="Auch B."/>
            <person name="Kono T."/>
            <person name="Mallez S."/>
            <person name="Becker A."/>
            <person name="Gohl D.M."/>
            <person name="Silverstein K.A.T."/>
            <person name="Koren S."/>
            <person name="Bechman K.B."/>
            <person name="Herman A."/>
            <person name="Abrahante J.E."/>
            <person name="Garbe J."/>
        </authorList>
    </citation>
    <scope>NUCLEOTIDE SEQUENCE</scope>
    <source>
        <strain evidence="1">Duluth1</strain>
        <tissue evidence="1">Whole animal</tissue>
    </source>
</reference>
<keyword evidence="2" id="KW-1185">Reference proteome</keyword>
<evidence type="ECO:0000313" key="1">
    <source>
        <dbReference type="EMBL" id="KAH3854485.1"/>
    </source>
</evidence>
<dbReference type="Proteomes" id="UP000828390">
    <property type="component" value="Unassembled WGS sequence"/>
</dbReference>
<name>A0A9D4LAI1_DREPO</name>
<organism evidence="1 2">
    <name type="scientific">Dreissena polymorpha</name>
    <name type="common">Zebra mussel</name>
    <name type="synonym">Mytilus polymorpha</name>
    <dbReference type="NCBI Taxonomy" id="45954"/>
    <lineage>
        <taxon>Eukaryota</taxon>
        <taxon>Metazoa</taxon>
        <taxon>Spiralia</taxon>
        <taxon>Lophotrochozoa</taxon>
        <taxon>Mollusca</taxon>
        <taxon>Bivalvia</taxon>
        <taxon>Autobranchia</taxon>
        <taxon>Heteroconchia</taxon>
        <taxon>Euheterodonta</taxon>
        <taxon>Imparidentia</taxon>
        <taxon>Neoheterodontei</taxon>
        <taxon>Myida</taxon>
        <taxon>Dreissenoidea</taxon>
        <taxon>Dreissenidae</taxon>
        <taxon>Dreissena</taxon>
    </lineage>
</organism>
<gene>
    <name evidence="1" type="ORF">DPMN_097028</name>
</gene>
<evidence type="ECO:0000313" key="2">
    <source>
        <dbReference type="Proteomes" id="UP000828390"/>
    </source>
</evidence>
<dbReference type="EMBL" id="JAIWYP010000003">
    <property type="protein sequence ID" value="KAH3854485.1"/>
    <property type="molecule type" value="Genomic_DNA"/>
</dbReference>
<reference evidence="1" key="1">
    <citation type="journal article" date="2019" name="bioRxiv">
        <title>The Genome of the Zebra Mussel, Dreissena polymorpha: A Resource for Invasive Species Research.</title>
        <authorList>
            <person name="McCartney M.A."/>
            <person name="Auch B."/>
            <person name="Kono T."/>
            <person name="Mallez S."/>
            <person name="Zhang Y."/>
            <person name="Obille A."/>
            <person name="Becker A."/>
            <person name="Abrahante J.E."/>
            <person name="Garbe J."/>
            <person name="Badalamenti J.P."/>
            <person name="Herman A."/>
            <person name="Mangelson H."/>
            <person name="Liachko I."/>
            <person name="Sullivan S."/>
            <person name="Sone E.D."/>
            <person name="Koren S."/>
            <person name="Silverstein K.A.T."/>
            <person name="Beckman K.B."/>
            <person name="Gohl D.M."/>
        </authorList>
    </citation>
    <scope>NUCLEOTIDE SEQUENCE</scope>
    <source>
        <strain evidence="1">Duluth1</strain>
        <tissue evidence="1">Whole animal</tissue>
    </source>
</reference>
<proteinExistence type="predicted"/>
<accession>A0A9D4LAI1</accession>
<comment type="caution">
    <text evidence="1">The sequence shown here is derived from an EMBL/GenBank/DDBJ whole genome shotgun (WGS) entry which is preliminary data.</text>
</comment>
<sequence length="68" mass="8109">MRWNRILKAFANGLDPDETPHNVALKESNRTIKGIRLQDEQRGLHIWRWTYVKPRIREADNDNERGLV</sequence>